<evidence type="ECO:0000313" key="5">
    <source>
        <dbReference type="EMBL" id="PHH61787.1"/>
    </source>
</evidence>
<feature type="region of interest" description="Disordered" evidence="2">
    <location>
        <begin position="173"/>
        <end position="232"/>
    </location>
</feature>
<keyword evidence="6" id="KW-1185">Reference proteome</keyword>
<dbReference type="Proteomes" id="UP000226192">
    <property type="component" value="Unassembled WGS sequence"/>
</dbReference>
<feature type="compositionally biased region" description="Basic and acidic residues" evidence="2">
    <location>
        <begin position="173"/>
        <end position="197"/>
    </location>
</feature>
<dbReference type="GO" id="GO:0016791">
    <property type="term" value="F:phosphatase activity"/>
    <property type="evidence" value="ECO:0007669"/>
    <property type="project" value="UniProtKB-ARBA"/>
</dbReference>
<evidence type="ECO:0000256" key="2">
    <source>
        <dbReference type="SAM" id="MobiDB-lite"/>
    </source>
</evidence>
<accession>A0A2C5XZB5</accession>
<feature type="domain" description="Swiss Army Knife protein DSP-PTPase phosphatase" evidence="4">
    <location>
        <begin position="77"/>
        <end position="172"/>
    </location>
</feature>
<keyword evidence="1" id="KW-0378">Hydrolase</keyword>
<dbReference type="EMBL" id="NJET01000091">
    <property type="protein sequence ID" value="PHH61787.1"/>
    <property type="molecule type" value="Genomic_DNA"/>
</dbReference>
<protein>
    <recommendedName>
        <fullName evidence="4">Swiss Army Knife protein DSP-PTPase phosphatase domain-containing protein</fullName>
    </recommendedName>
</protein>
<proteinExistence type="predicted"/>
<evidence type="ECO:0000256" key="3">
    <source>
        <dbReference type="SAM" id="SignalP"/>
    </source>
</evidence>
<reference evidence="5 6" key="1">
    <citation type="submission" date="2017-06" db="EMBL/GenBank/DDBJ databases">
        <title>Ant-infecting Ophiocordyceps genomes reveal a high diversity of potential behavioral manipulation genes and a possible major role for enterotoxins.</title>
        <authorList>
            <person name="De Bekker C."/>
            <person name="Evans H.C."/>
            <person name="Brachmann A."/>
            <person name="Hughes D.P."/>
        </authorList>
    </citation>
    <scope>NUCLEOTIDE SEQUENCE [LARGE SCALE GENOMIC DNA]</scope>
    <source>
        <strain evidence="5 6">Map64</strain>
    </source>
</reference>
<evidence type="ECO:0000256" key="1">
    <source>
        <dbReference type="ARBA" id="ARBA00022801"/>
    </source>
</evidence>
<organism evidence="5 6">
    <name type="scientific">Ophiocordyceps australis</name>
    <dbReference type="NCBI Taxonomy" id="1399860"/>
    <lineage>
        <taxon>Eukaryota</taxon>
        <taxon>Fungi</taxon>
        <taxon>Dikarya</taxon>
        <taxon>Ascomycota</taxon>
        <taxon>Pezizomycotina</taxon>
        <taxon>Sordariomycetes</taxon>
        <taxon>Hypocreomycetidae</taxon>
        <taxon>Hypocreales</taxon>
        <taxon>Ophiocordycipitaceae</taxon>
        <taxon>Ophiocordyceps</taxon>
    </lineage>
</organism>
<dbReference type="InterPro" id="IPR029021">
    <property type="entry name" value="Prot-tyrosine_phosphatase-like"/>
</dbReference>
<feature type="chain" id="PRO_5012609372" description="Swiss Army Knife protein DSP-PTPase phosphatase domain-containing protein" evidence="3">
    <location>
        <begin position="20"/>
        <end position="431"/>
    </location>
</feature>
<dbReference type="AlphaFoldDB" id="A0A2C5XZB5"/>
<sequence length="431" mass="46208">MIIKKLALGLFQATATVYAIQEETDKNDLLQLASRAAQAGLHRFEYITEHFNPGDKLARSSAPNYDDTVQKDETQEVRPETIGFLQEQGITQIISLNEQAEDARVREPIEKASIKYLPMPAKDFTPPGREQMRQAWDTFSQNRASTLVCCGYGHGRTGTLVSALQIYAESEKSAPQRLTRADYDKNHVERDEQRQVLEDLQNELGIRSGRPLEPDADEADGPAKKKPKGSAETQFKAANELYSELEALLGLESLPEQAVADAQEAAEVGSFMAEFGIVPVAPEVALSGQSTAAVLSADEVAMLDSLDEFLAGHATEEQITVEQVIKELNEIMDDFPPFEVGEAAGAAASAVGDADIIALLDALPAIAEGDPALVALTAELEQAAAAFGDVDLLSLLPSVPEAEVGTGLALGVEAVEGATVLEETFALMAAL</sequence>
<dbReference type="Gene3D" id="3.90.190.10">
    <property type="entry name" value="Protein tyrosine phosphatase superfamily"/>
    <property type="match status" value="1"/>
</dbReference>
<dbReference type="InterPro" id="IPR057023">
    <property type="entry name" value="PTP-SAK"/>
</dbReference>
<keyword evidence="3" id="KW-0732">Signal</keyword>
<dbReference type="SUPFAM" id="SSF52799">
    <property type="entry name" value="(Phosphotyrosine protein) phosphatases II"/>
    <property type="match status" value="1"/>
</dbReference>
<comment type="caution">
    <text evidence="5">The sequence shown here is derived from an EMBL/GenBank/DDBJ whole genome shotgun (WGS) entry which is preliminary data.</text>
</comment>
<feature type="signal peptide" evidence="3">
    <location>
        <begin position="1"/>
        <end position="19"/>
    </location>
</feature>
<evidence type="ECO:0000313" key="6">
    <source>
        <dbReference type="Proteomes" id="UP000226192"/>
    </source>
</evidence>
<dbReference type="Pfam" id="PF22784">
    <property type="entry name" value="PTP-SAK"/>
    <property type="match status" value="1"/>
</dbReference>
<name>A0A2C5XZB5_9HYPO</name>
<dbReference type="STRING" id="1399860.A0A2C5XZB5"/>
<evidence type="ECO:0000259" key="4">
    <source>
        <dbReference type="Pfam" id="PF22784"/>
    </source>
</evidence>
<dbReference type="OrthoDB" id="432447at2759"/>
<gene>
    <name evidence="5" type="ORF">CDD81_7951</name>
</gene>